<feature type="region of interest" description="Disordered" evidence="1">
    <location>
        <begin position="1"/>
        <end position="37"/>
    </location>
</feature>
<dbReference type="AlphaFoldDB" id="A0A8S9JV50"/>
<name>A0A8S9JV50_BRACR</name>
<proteinExistence type="predicted"/>
<feature type="compositionally biased region" description="Basic and acidic residues" evidence="1">
    <location>
        <begin position="1"/>
        <end position="10"/>
    </location>
</feature>
<gene>
    <name evidence="2" type="ORF">F2Q70_00035632</name>
</gene>
<sequence>MHIATEHRQDTGLLVPARRRPGSLLGSTTDRATQATPREAVLQKQLDGLQCQVTELNGAREEVVENPELSSEVQSLNENLDVHSKQLEHSAEKLTE</sequence>
<evidence type="ECO:0000256" key="1">
    <source>
        <dbReference type="SAM" id="MobiDB-lite"/>
    </source>
</evidence>
<dbReference type="EMBL" id="QGKY02000246">
    <property type="protein sequence ID" value="KAF2586410.1"/>
    <property type="molecule type" value="Genomic_DNA"/>
</dbReference>
<accession>A0A8S9JV50</accession>
<feature type="compositionally biased region" description="Polar residues" evidence="1">
    <location>
        <begin position="25"/>
        <end position="36"/>
    </location>
</feature>
<evidence type="ECO:0000313" key="2">
    <source>
        <dbReference type="EMBL" id="KAF2586410.1"/>
    </source>
</evidence>
<organism evidence="2">
    <name type="scientific">Brassica cretica</name>
    <name type="common">Mustard</name>
    <dbReference type="NCBI Taxonomy" id="69181"/>
    <lineage>
        <taxon>Eukaryota</taxon>
        <taxon>Viridiplantae</taxon>
        <taxon>Streptophyta</taxon>
        <taxon>Embryophyta</taxon>
        <taxon>Tracheophyta</taxon>
        <taxon>Spermatophyta</taxon>
        <taxon>Magnoliopsida</taxon>
        <taxon>eudicotyledons</taxon>
        <taxon>Gunneridae</taxon>
        <taxon>Pentapetalae</taxon>
        <taxon>rosids</taxon>
        <taxon>malvids</taxon>
        <taxon>Brassicales</taxon>
        <taxon>Brassicaceae</taxon>
        <taxon>Brassiceae</taxon>
        <taxon>Brassica</taxon>
    </lineage>
</organism>
<protein>
    <submittedName>
        <fullName evidence="2">Uncharacterized protein</fullName>
    </submittedName>
</protein>
<comment type="caution">
    <text evidence="2">The sequence shown here is derived from an EMBL/GenBank/DDBJ whole genome shotgun (WGS) entry which is preliminary data.</text>
</comment>
<reference evidence="2" key="1">
    <citation type="submission" date="2019-12" db="EMBL/GenBank/DDBJ databases">
        <title>Genome sequencing and annotation of Brassica cretica.</title>
        <authorList>
            <person name="Studholme D.J."/>
            <person name="Sarris P.F."/>
        </authorList>
    </citation>
    <scope>NUCLEOTIDE SEQUENCE</scope>
    <source>
        <strain evidence="2">PFS-102/07</strain>
        <tissue evidence="2">Leaf</tissue>
    </source>
</reference>